<dbReference type="Pfam" id="PF18319">
    <property type="entry name" value="Zn_ribbon_PriA"/>
    <property type="match status" value="1"/>
</dbReference>
<dbReference type="GO" id="GO:0006269">
    <property type="term" value="P:DNA replication, synthesis of primer"/>
    <property type="evidence" value="ECO:0007669"/>
    <property type="project" value="UniProtKB-KW"/>
</dbReference>
<dbReference type="SMART" id="SM00490">
    <property type="entry name" value="HELICc"/>
    <property type="match status" value="1"/>
</dbReference>
<dbReference type="PANTHER" id="PTHR30580">
    <property type="entry name" value="PRIMOSOMAL PROTEIN N"/>
    <property type="match status" value="1"/>
</dbReference>
<feature type="domain" description="Helicase C-terminal" evidence="15">
    <location>
        <begin position="498"/>
        <end position="706"/>
    </location>
</feature>
<dbReference type="Pfam" id="PF18074">
    <property type="entry name" value="PriA_C"/>
    <property type="match status" value="1"/>
</dbReference>
<dbReference type="Proteomes" id="UP000663859">
    <property type="component" value="Unassembled WGS sequence"/>
</dbReference>
<gene>
    <name evidence="12 16" type="primary">priA</name>
    <name evidence="16" type="ORF">MPNT_10312</name>
</gene>
<feature type="binding site" evidence="12">
    <location>
        <position position="529"/>
    </location>
    <ligand>
        <name>Zn(2+)</name>
        <dbReference type="ChEBI" id="CHEBI:29105"/>
        <label>2</label>
    </ligand>
</feature>
<comment type="subunit">
    <text evidence="12">Component of the replication restart primosome.</text>
</comment>
<keyword evidence="1 12" id="KW-0639">Primosome</keyword>
<dbReference type="GO" id="GO:0043138">
    <property type="term" value="F:3'-5' DNA helicase activity"/>
    <property type="evidence" value="ECO:0007669"/>
    <property type="project" value="UniProtKB-EC"/>
</dbReference>
<evidence type="ECO:0000256" key="6">
    <source>
        <dbReference type="ARBA" id="ARBA00022806"/>
    </source>
</evidence>
<dbReference type="InterPro" id="IPR011545">
    <property type="entry name" value="DEAD/DEAH_box_helicase_dom"/>
</dbReference>
<dbReference type="Gene3D" id="3.40.1440.60">
    <property type="entry name" value="PriA, 3(prime) DNA-binding domain"/>
    <property type="match status" value="1"/>
</dbReference>
<organism evidence="16 17">
    <name type="scientific">Candidatus Methylacidithermus pantelleriae</name>
    <dbReference type="NCBI Taxonomy" id="2744239"/>
    <lineage>
        <taxon>Bacteria</taxon>
        <taxon>Pseudomonadati</taxon>
        <taxon>Verrucomicrobiota</taxon>
        <taxon>Methylacidiphilae</taxon>
        <taxon>Methylacidiphilales</taxon>
        <taxon>Methylacidiphilaceae</taxon>
        <taxon>Candidatus Methylacidithermus</taxon>
    </lineage>
</organism>
<dbReference type="PROSITE" id="PS51194">
    <property type="entry name" value="HELICASE_CTER"/>
    <property type="match status" value="1"/>
</dbReference>
<dbReference type="InterPro" id="IPR040498">
    <property type="entry name" value="PriA_CRR"/>
</dbReference>
<keyword evidence="9 12" id="KW-0238">DNA-binding</keyword>
<dbReference type="InterPro" id="IPR001650">
    <property type="entry name" value="Helicase_C-like"/>
</dbReference>
<evidence type="ECO:0000256" key="1">
    <source>
        <dbReference type="ARBA" id="ARBA00022515"/>
    </source>
</evidence>
<protein>
    <recommendedName>
        <fullName evidence="12">Replication restart protein PriA</fullName>
    </recommendedName>
    <alternativeName>
        <fullName evidence="12">ATP-dependent DNA helicase PriA</fullName>
        <ecNumber evidence="12">5.6.2.4</ecNumber>
    </alternativeName>
    <alternativeName>
        <fullName evidence="12">DNA 3'-5' helicase PriA</fullName>
    </alternativeName>
</protein>
<dbReference type="RefSeq" id="WP_214096183.1">
    <property type="nucleotide sequence ID" value="NZ_CAJNOB010000001.1"/>
</dbReference>
<evidence type="ECO:0000256" key="2">
    <source>
        <dbReference type="ARBA" id="ARBA00022705"/>
    </source>
</evidence>
<dbReference type="InterPro" id="IPR014001">
    <property type="entry name" value="Helicase_ATP-bd"/>
</dbReference>
<dbReference type="Pfam" id="PF00271">
    <property type="entry name" value="Helicase_C"/>
    <property type="match status" value="1"/>
</dbReference>
<dbReference type="InterPro" id="IPR041236">
    <property type="entry name" value="PriA_C"/>
</dbReference>
<feature type="binding site" evidence="12">
    <location>
        <position position="517"/>
    </location>
    <ligand>
        <name>Zn(2+)</name>
        <dbReference type="ChEBI" id="CHEBI:29105"/>
        <label>1</label>
    </ligand>
</feature>
<sequence length="808" mass="91314">MEESCGEGPFCLPLRSTIAPSGSQAAKTKRDEPKTVGMIQDQSNPLPKQGEFSLFDPPLPKEPGVTSYQAKVFVPGGGGALLVAWVPQEVIQDVVPGCRVILASTEGERKGLVYQVFRARRRKPRWTVKELIDRQPVIGTAFFVLARELASYYCAPLSLALKTMLPACLWENPSSRRRAQAKWLELGPGWVAAQGSLSGEDPSEVEACRWLEERSPIPISQVIRKTRWPRDFWERLVAKGWVVFRDPPLERSVELCREESSPVQVTLSREQKDALAVLTQSLDRGPGHPILLYGVTGSGKTEIYFEAIDHVLKRGGSALLLVPERALTPQHLERLKARFPAQDAIAVWHSGLSETIRVQQWWRIQRGEIRVVLGTRSALFLPLRKLSLIVLDEEQDPSYKQREGLRYHARQAAMMRAQLEGALVVLGSATPSLESWYKANQGEYRLVKLQARAGKARLPWVHVVDLRLGRRSSSSRKPEGDEILAPFVREQVQKCLEQGKQVLIYVNRRGYAGAVQCQVCGEVVRCPRCSVALAFHKSLQALLCHYCTHRSQWQEACPRCGAIAMKLLGRGTERIEELLRELFPQVRLLRADSDSLKDRSLWEAAVRAFRKGELDILVGTQILSKGLDFPGLGCVVVLEWDFVLSLPDFRATERAFQQLTQVAGRAGRAGGEAHVFLQTCCPHHPAIQFARHHDFEGFAESELELRQKFFFPPFAELVLLSWEGRNQERTRRLAEQAHDRIMEALGGLADVGPCMSAPIERIRDRYRFQVLIKTRRLPELARKLFTLQSRLRDAKVRLEVDVDPVEFW</sequence>
<dbReference type="PANTHER" id="PTHR30580:SF0">
    <property type="entry name" value="PRIMOSOMAL PROTEIN N"/>
    <property type="match status" value="1"/>
</dbReference>
<evidence type="ECO:0000259" key="14">
    <source>
        <dbReference type="PROSITE" id="PS51192"/>
    </source>
</evidence>
<evidence type="ECO:0000259" key="15">
    <source>
        <dbReference type="PROSITE" id="PS51194"/>
    </source>
</evidence>
<feature type="binding site" evidence="12">
    <location>
        <position position="557"/>
    </location>
    <ligand>
        <name>Zn(2+)</name>
        <dbReference type="ChEBI" id="CHEBI:29105"/>
        <label>1</label>
    </ligand>
</feature>
<dbReference type="NCBIfam" id="TIGR00595">
    <property type="entry name" value="priA"/>
    <property type="match status" value="1"/>
</dbReference>
<evidence type="ECO:0000256" key="13">
    <source>
        <dbReference type="SAM" id="MobiDB-lite"/>
    </source>
</evidence>
<dbReference type="Gene3D" id="3.40.50.300">
    <property type="entry name" value="P-loop containing nucleotide triphosphate hydrolases"/>
    <property type="match status" value="2"/>
</dbReference>
<evidence type="ECO:0000256" key="5">
    <source>
        <dbReference type="ARBA" id="ARBA00022801"/>
    </source>
</evidence>
<evidence type="ECO:0000256" key="8">
    <source>
        <dbReference type="ARBA" id="ARBA00022840"/>
    </source>
</evidence>
<evidence type="ECO:0000313" key="17">
    <source>
        <dbReference type="Proteomes" id="UP000663859"/>
    </source>
</evidence>
<dbReference type="GO" id="GO:0006302">
    <property type="term" value="P:double-strand break repair"/>
    <property type="evidence" value="ECO:0007669"/>
    <property type="project" value="InterPro"/>
</dbReference>
<dbReference type="SMART" id="SM00487">
    <property type="entry name" value="DEXDc"/>
    <property type="match status" value="1"/>
</dbReference>
<dbReference type="GO" id="GO:0003677">
    <property type="term" value="F:DNA binding"/>
    <property type="evidence" value="ECO:0007669"/>
    <property type="project" value="UniProtKB-UniRule"/>
</dbReference>
<keyword evidence="2 12" id="KW-0235">DNA replication</keyword>
<dbReference type="FunFam" id="3.40.50.300:FF:000489">
    <property type="entry name" value="Primosome assembly protein PriA"/>
    <property type="match status" value="1"/>
</dbReference>
<feature type="binding site" evidence="12">
    <location>
        <position position="520"/>
    </location>
    <ligand>
        <name>Zn(2+)</name>
        <dbReference type="ChEBI" id="CHEBI:29105"/>
        <label>1</label>
    </ligand>
</feature>
<feature type="binding site" evidence="12">
    <location>
        <position position="560"/>
    </location>
    <ligand>
        <name>Zn(2+)</name>
        <dbReference type="ChEBI" id="CHEBI:29105"/>
        <label>1</label>
    </ligand>
</feature>
<keyword evidence="6 12" id="KW-0347">Helicase</keyword>
<dbReference type="GO" id="GO:0008270">
    <property type="term" value="F:zinc ion binding"/>
    <property type="evidence" value="ECO:0007669"/>
    <property type="project" value="UniProtKB-UniRule"/>
</dbReference>
<evidence type="ECO:0000256" key="9">
    <source>
        <dbReference type="ARBA" id="ARBA00023125"/>
    </source>
</evidence>
<comment type="function">
    <text evidence="12">Initiates the restart of stalled replication forks, which reloads the replicative helicase on sites other than the origin of replication. Recognizes and binds to abandoned replication forks and remodels them to uncover a helicase loading site. Promotes assembly of the primosome at these replication forks.</text>
</comment>
<dbReference type="InterPro" id="IPR041222">
    <property type="entry name" value="PriA_3primeBD"/>
</dbReference>
<name>A0A8J2BQE1_9BACT</name>
<feature type="binding site" evidence="12">
    <location>
        <position position="526"/>
    </location>
    <ligand>
        <name>Zn(2+)</name>
        <dbReference type="ChEBI" id="CHEBI:29105"/>
        <label>2</label>
    </ligand>
</feature>
<dbReference type="PROSITE" id="PS51192">
    <property type="entry name" value="HELICASE_ATP_BIND_1"/>
    <property type="match status" value="1"/>
</dbReference>
<dbReference type="EC" id="5.6.2.4" evidence="12"/>
<dbReference type="Pfam" id="PF00270">
    <property type="entry name" value="DEAD"/>
    <property type="match status" value="1"/>
</dbReference>
<evidence type="ECO:0000256" key="10">
    <source>
        <dbReference type="ARBA" id="ARBA00023235"/>
    </source>
</evidence>
<keyword evidence="5 12" id="KW-0378">Hydrolase</keyword>
<evidence type="ECO:0000313" key="16">
    <source>
        <dbReference type="EMBL" id="CAF0689677.1"/>
    </source>
</evidence>
<comment type="catalytic activity">
    <reaction evidence="12">
        <text>Couples ATP hydrolysis with the unwinding of duplex DNA by translocating in the 3'-5' direction.</text>
        <dbReference type="EC" id="5.6.2.4"/>
    </reaction>
</comment>
<comment type="caution">
    <text evidence="16">The sequence shown here is derived from an EMBL/GenBank/DDBJ whole genome shotgun (WGS) entry which is preliminary data.</text>
</comment>
<dbReference type="GO" id="GO:0005524">
    <property type="term" value="F:ATP binding"/>
    <property type="evidence" value="ECO:0007669"/>
    <property type="project" value="UniProtKB-UniRule"/>
</dbReference>
<dbReference type="InterPro" id="IPR005259">
    <property type="entry name" value="PriA"/>
</dbReference>
<dbReference type="Pfam" id="PF17764">
    <property type="entry name" value="PriA_3primeBD"/>
    <property type="match status" value="1"/>
</dbReference>
<evidence type="ECO:0000256" key="4">
    <source>
        <dbReference type="ARBA" id="ARBA00022741"/>
    </source>
</evidence>
<keyword evidence="7 12" id="KW-0862">Zinc</keyword>
<keyword evidence="17" id="KW-1185">Reference proteome</keyword>
<evidence type="ECO:0000256" key="7">
    <source>
        <dbReference type="ARBA" id="ARBA00022833"/>
    </source>
</evidence>
<keyword evidence="3 12" id="KW-0479">Metal-binding</keyword>
<dbReference type="InterPro" id="IPR042115">
    <property type="entry name" value="PriA_3primeBD_sf"/>
</dbReference>
<feature type="binding site" evidence="12">
    <location>
        <position position="547"/>
    </location>
    <ligand>
        <name>Zn(2+)</name>
        <dbReference type="ChEBI" id="CHEBI:29105"/>
        <label>2</label>
    </ligand>
</feature>
<dbReference type="EMBL" id="CAJNOB010000001">
    <property type="protein sequence ID" value="CAF0689677.1"/>
    <property type="molecule type" value="Genomic_DNA"/>
</dbReference>
<dbReference type="GO" id="GO:0006310">
    <property type="term" value="P:DNA recombination"/>
    <property type="evidence" value="ECO:0007669"/>
    <property type="project" value="InterPro"/>
</dbReference>
<evidence type="ECO:0000256" key="11">
    <source>
        <dbReference type="ARBA" id="ARBA00048988"/>
    </source>
</evidence>
<dbReference type="AlphaFoldDB" id="A0A8J2BQE1"/>
<feature type="binding site" evidence="12">
    <location>
        <position position="544"/>
    </location>
    <ligand>
        <name>Zn(2+)</name>
        <dbReference type="ChEBI" id="CHEBI:29105"/>
        <label>2</label>
    </ligand>
</feature>
<dbReference type="InterPro" id="IPR027417">
    <property type="entry name" value="P-loop_NTPase"/>
</dbReference>
<keyword evidence="10 12" id="KW-0413">Isomerase</keyword>
<proteinExistence type="inferred from homology"/>
<dbReference type="CDD" id="cd17929">
    <property type="entry name" value="DEXHc_priA"/>
    <property type="match status" value="1"/>
</dbReference>
<accession>A0A8J2BQE1</accession>
<evidence type="ECO:0000256" key="12">
    <source>
        <dbReference type="HAMAP-Rule" id="MF_00983"/>
    </source>
</evidence>
<dbReference type="GO" id="GO:1990077">
    <property type="term" value="C:primosome complex"/>
    <property type="evidence" value="ECO:0007669"/>
    <property type="project" value="UniProtKB-UniRule"/>
</dbReference>
<dbReference type="SUPFAM" id="SSF52540">
    <property type="entry name" value="P-loop containing nucleoside triphosphate hydrolases"/>
    <property type="match status" value="1"/>
</dbReference>
<reference evidence="16" key="1">
    <citation type="submission" date="2021-02" db="EMBL/GenBank/DDBJ databases">
        <authorList>
            <person name="Cremers G."/>
            <person name="Picone N."/>
        </authorList>
    </citation>
    <scope>NUCLEOTIDE SEQUENCE</scope>
    <source>
        <strain evidence="16">PQ17</strain>
    </source>
</reference>
<dbReference type="GO" id="GO:0006270">
    <property type="term" value="P:DNA replication initiation"/>
    <property type="evidence" value="ECO:0007669"/>
    <property type="project" value="TreeGrafter"/>
</dbReference>
<feature type="region of interest" description="Disordered" evidence="13">
    <location>
        <begin position="16"/>
        <end position="51"/>
    </location>
</feature>
<dbReference type="HAMAP" id="MF_00983">
    <property type="entry name" value="PriA"/>
    <property type="match status" value="1"/>
</dbReference>
<keyword evidence="8 12" id="KW-0067">ATP-binding</keyword>
<comment type="similarity">
    <text evidence="12">Belongs to the helicase family. PriA subfamily.</text>
</comment>
<dbReference type="GO" id="GO:0016787">
    <property type="term" value="F:hydrolase activity"/>
    <property type="evidence" value="ECO:0007669"/>
    <property type="project" value="UniProtKB-KW"/>
</dbReference>
<comment type="catalytic activity">
    <reaction evidence="11 12">
        <text>ATP + H2O = ADP + phosphate + H(+)</text>
        <dbReference type="Rhea" id="RHEA:13065"/>
        <dbReference type="ChEBI" id="CHEBI:15377"/>
        <dbReference type="ChEBI" id="CHEBI:15378"/>
        <dbReference type="ChEBI" id="CHEBI:30616"/>
        <dbReference type="ChEBI" id="CHEBI:43474"/>
        <dbReference type="ChEBI" id="CHEBI:456216"/>
        <dbReference type="EC" id="5.6.2.4"/>
    </reaction>
</comment>
<comment type="cofactor">
    <cofactor evidence="12">
        <name>Zn(2+)</name>
        <dbReference type="ChEBI" id="CHEBI:29105"/>
    </cofactor>
    <text evidence="12">Binds 2 zinc ions per subunit.</text>
</comment>
<feature type="domain" description="Helicase ATP-binding" evidence="14">
    <location>
        <begin position="281"/>
        <end position="449"/>
    </location>
</feature>
<keyword evidence="4 12" id="KW-0547">Nucleotide-binding</keyword>
<evidence type="ECO:0000256" key="3">
    <source>
        <dbReference type="ARBA" id="ARBA00022723"/>
    </source>
</evidence>